<sequence>MNLFRAGYLLETVGCSLPQYDSYHWTVSSSFAQDAPYETICKDLNHTVLVQDFDRFTLNASALRSVYNVSVRETICHYNEIHRNQAAEAPDKAPRLGPSEPLPLGSRLSADYVRISCSARGRTLFAEYFFVPRLKHPKRQDADTNEASSQGESPMSILILGIDATSRMNFHRHMTMTTKYLTEELHAFEFLAFNKVGDNSSPNLFPFLTGMSFHDAESLYRRAERFDDFPLVWNPYKRKGYTTLFFEEAPDWGLFTYPNFTGFSSTPVDYYAVPIMRLMDNPNVSRYCMGSRLKTKVLIKYLGEVLKLNRNKPMFSYTWLVYATHDHVKGLKLIDEPIEALLRELSAYGVLDNTALFMMSDHGFRMDGFRATEIGRYEDKNPFFFLVLPKRFLADYPAAVTHLEVNQRRLVTHYDLHATLLDLSKLPTLDASATKNGLSLFGRVPPERTCANASIAPQFCSCLGASTRFNDDEVAASFSRYAVSYINALAQLHFNDSCVVWEFDSFDEASLLGGSVNSELTIRVMITTRPKAIFEVYGALHNISSWEKHVDFVQRLDRYANTTTCLPQSKWQSMCMCKPELLEASSVL</sequence>
<dbReference type="CDD" id="cd16021">
    <property type="entry name" value="ALP_like"/>
    <property type="match status" value="1"/>
</dbReference>
<evidence type="ECO:0000313" key="2">
    <source>
        <dbReference type="Proteomes" id="UP001321473"/>
    </source>
</evidence>
<dbReference type="AlphaFoldDB" id="A0AAQ4DXX7"/>
<protein>
    <submittedName>
        <fullName evidence="1">Uncharacterized protein</fullName>
    </submittedName>
</protein>
<accession>A0AAQ4DXX7</accession>
<dbReference type="GO" id="GO:0005615">
    <property type="term" value="C:extracellular space"/>
    <property type="evidence" value="ECO:0007669"/>
    <property type="project" value="TreeGrafter"/>
</dbReference>
<proteinExistence type="predicted"/>
<dbReference type="Proteomes" id="UP001321473">
    <property type="component" value="Unassembled WGS sequence"/>
</dbReference>
<dbReference type="PANTHER" id="PTHR10974:SF1">
    <property type="entry name" value="FI08016P-RELATED"/>
    <property type="match status" value="1"/>
</dbReference>
<dbReference type="FunFam" id="3.40.720.10:FF:000017">
    <property type="entry name" value="Predicted protein"/>
    <property type="match status" value="1"/>
</dbReference>
<dbReference type="InterPro" id="IPR004245">
    <property type="entry name" value="DUF229"/>
</dbReference>
<dbReference type="InterPro" id="IPR017850">
    <property type="entry name" value="Alkaline_phosphatase_core_sf"/>
</dbReference>
<gene>
    <name evidence="1" type="ORF">V5799_005902</name>
</gene>
<dbReference type="Pfam" id="PF02995">
    <property type="entry name" value="DUF229"/>
    <property type="match status" value="1"/>
</dbReference>
<keyword evidence="2" id="KW-1185">Reference proteome</keyword>
<dbReference type="SUPFAM" id="SSF53649">
    <property type="entry name" value="Alkaline phosphatase-like"/>
    <property type="match status" value="1"/>
</dbReference>
<evidence type="ECO:0000313" key="1">
    <source>
        <dbReference type="EMBL" id="KAK8767317.1"/>
    </source>
</evidence>
<organism evidence="1 2">
    <name type="scientific">Amblyomma americanum</name>
    <name type="common">Lone star tick</name>
    <dbReference type="NCBI Taxonomy" id="6943"/>
    <lineage>
        <taxon>Eukaryota</taxon>
        <taxon>Metazoa</taxon>
        <taxon>Ecdysozoa</taxon>
        <taxon>Arthropoda</taxon>
        <taxon>Chelicerata</taxon>
        <taxon>Arachnida</taxon>
        <taxon>Acari</taxon>
        <taxon>Parasitiformes</taxon>
        <taxon>Ixodida</taxon>
        <taxon>Ixodoidea</taxon>
        <taxon>Ixodidae</taxon>
        <taxon>Amblyomminae</taxon>
        <taxon>Amblyomma</taxon>
    </lineage>
</organism>
<comment type="caution">
    <text evidence="1">The sequence shown here is derived from an EMBL/GenBank/DDBJ whole genome shotgun (WGS) entry which is preliminary data.</text>
</comment>
<name>A0AAQ4DXX7_AMBAM</name>
<dbReference type="EMBL" id="JARKHS020025582">
    <property type="protein sequence ID" value="KAK8767317.1"/>
    <property type="molecule type" value="Genomic_DNA"/>
</dbReference>
<reference evidence="1 2" key="1">
    <citation type="journal article" date="2023" name="Arcadia Sci">
        <title>De novo assembly of a long-read Amblyomma americanum tick genome.</title>
        <authorList>
            <person name="Chou S."/>
            <person name="Poskanzer K.E."/>
            <person name="Rollins M."/>
            <person name="Thuy-Boun P.S."/>
        </authorList>
    </citation>
    <scope>NUCLEOTIDE SEQUENCE [LARGE SCALE GENOMIC DNA]</scope>
    <source>
        <strain evidence="1">F_SG_1</strain>
        <tissue evidence="1">Salivary glands</tissue>
    </source>
</reference>
<dbReference type="PANTHER" id="PTHR10974">
    <property type="entry name" value="FI08016P-RELATED"/>
    <property type="match status" value="1"/>
</dbReference>
<dbReference type="Gene3D" id="3.40.720.10">
    <property type="entry name" value="Alkaline Phosphatase, subunit A"/>
    <property type="match status" value="1"/>
</dbReference>